<evidence type="ECO:0000256" key="3">
    <source>
        <dbReference type="ARBA" id="ARBA00022884"/>
    </source>
</evidence>
<protein>
    <recommendedName>
        <fullName evidence="6 7">Large ribosomal subunit protein uL18</fullName>
    </recommendedName>
</protein>
<proteinExistence type="inferred from homology"/>
<organism evidence="8">
    <name type="scientific">uncultured spirochete</name>
    <dbReference type="NCBI Taxonomy" id="156406"/>
    <lineage>
        <taxon>Bacteria</taxon>
        <taxon>Pseudomonadati</taxon>
        <taxon>Spirochaetota</taxon>
        <taxon>Spirochaetia</taxon>
        <taxon>Spirochaetales</taxon>
        <taxon>environmental samples</taxon>
    </lineage>
</organism>
<evidence type="ECO:0000256" key="2">
    <source>
        <dbReference type="ARBA" id="ARBA00022730"/>
    </source>
</evidence>
<evidence type="ECO:0000256" key="7">
    <source>
        <dbReference type="HAMAP-Rule" id="MF_01337"/>
    </source>
</evidence>
<dbReference type="InterPro" id="IPR057268">
    <property type="entry name" value="Ribosomal_L18"/>
</dbReference>
<dbReference type="GO" id="GO:0003735">
    <property type="term" value="F:structural constituent of ribosome"/>
    <property type="evidence" value="ECO:0007669"/>
    <property type="project" value="InterPro"/>
</dbReference>
<dbReference type="GO" id="GO:0022625">
    <property type="term" value="C:cytosolic large ribosomal subunit"/>
    <property type="evidence" value="ECO:0007669"/>
    <property type="project" value="TreeGrafter"/>
</dbReference>
<comment type="function">
    <text evidence="7">This is one of the proteins that bind and probably mediate the attachment of the 5S RNA into the large ribosomal subunit, where it forms part of the central protuberance.</text>
</comment>
<gene>
    <name evidence="7 8" type="primary">rplR</name>
    <name evidence="8" type="ORF">SPIROBIBN47_310074</name>
</gene>
<dbReference type="NCBIfam" id="TIGR00060">
    <property type="entry name" value="L18_bact"/>
    <property type="match status" value="1"/>
</dbReference>
<dbReference type="FunFam" id="3.30.420.100:FF:000001">
    <property type="entry name" value="50S ribosomal protein L18"/>
    <property type="match status" value="1"/>
</dbReference>
<keyword evidence="3 7" id="KW-0694">RNA-binding</keyword>
<dbReference type="PANTHER" id="PTHR12899:SF3">
    <property type="entry name" value="LARGE RIBOSOMAL SUBUNIT PROTEIN UL18M"/>
    <property type="match status" value="1"/>
</dbReference>
<keyword evidence="4 7" id="KW-0689">Ribosomal protein</keyword>
<dbReference type="InterPro" id="IPR004389">
    <property type="entry name" value="Ribosomal_uL18_bac-type"/>
</dbReference>
<comment type="subunit">
    <text evidence="7">Part of the 50S ribosomal subunit; part of the 5S rRNA/L5/L18/L25 subcomplex. Contacts the 5S and 23S rRNAs.</text>
</comment>
<evidence type="ECO:0000256" key="6">
    <source>
        <dbReference type="ARBA" id="ARBA00035197"/>
    </source>
</evidence>
<dbReference type="GO" id="GO:0006412">
    <property type="term" value="P:translation"/>
    <property type="evidence" value="ECO:0007669"/>
    <property type="project" value="UniProtKB-UniRule"/>
</dbReference>
<sequence>MSVRELSDKIRKRDRRRTHVRKTIVGTAEKPRMTVFRSNLHLYVQVIDDTLGHTLASVSTMEQQFRSLRATVQTGGVLGEEIGKRLLEKGITQVVFDRNGYKYHGIVKAIADGARKAGIKF</sequence>
<dbReference type="PANTHER" id="PTHR12899">
    <property type="entry name" value="39S RIBOSOMAL PROTEIN L18, MITOCHONDRIAL"/>
    <property type="match status" value="1"/>
</dbReference>
<evidence type="ECO:0000313" key="8">
    <source>
        <dbReference type="EMBL" id="SLM14257.1"/>
    </source>
</evidence>
<comment type="similarity">
    <text evidence="1 7">Belongs to the universal ribosomal protein uL18 family.</text>
</comment>
<keyword evidence="2 7" id="KW-0699">rRNA-binding</keyword>
<evidence type="ECO:0000256" key="4">
    <source>
        <dbReference type="ARBA" id="ARBA00022980"/>
    </source>
</evidence>
<dbReference type="EMBL" id="FWDM01000025">
    <property type="protein sequence ID" value="SLM14257.1"/>
    <property type="molecule type" value="Genomic_DNA"/>
</dbReference>
<dbReference type="HAMAP" id="MF_01337_B">
    <property type="entry name" value="Ribosomal_uL18_B"/>
    <property type="match status" value="1"/>
</dbReference>
<dbReference type="Gene3D" id="3.30.420.100">
    <property type="match status" value="1"/>
</dbReference>
<evidence type="ECO:0000256" key="1">
    <source>
        <dbReference type="ARBA" id="ARBA00007116"/>
    </source>
</evidence>
<name>A0A3P3XJY0_9SPIR</name>
<dbReference type="InterPro" id="IPR005484">
    <property type="entry name" value="Ribosomal_uL18_bac/plant/anim"/>
</dbReference>
<dbReference type="AlphaFoldDB" id="A0A3P3XJY0"/>
<dbReference type="SUPFAM" id="SSF53137">
    <property type="entry name" value="Translational machinery components"/>
    <property type="match status" value="1"/>
</dbReference>
<dbReference type="CDD" id="cd00432">
    <property type="entry name" value="Ribosomal_L18_L5e"/>
    <property type="match status" value="1"/>
</dbReference>
<reference evidence="8" key="1">
    <citation type="submission" date="2017-02" db="EMBL/GenBank/DDBJ databases">
        <authorList>
            <person name="Regsiter A."/>
            <person name="William W."/>
        </authorList>
    </citation>
    <scope>NUCLEOTIDE SEQUENCE</scope>
    <source>
        <strain evidence="8">Bib</strain>
    </source>
</reference>
<accession>A0A3P3XJY0</accession>
<keyword evidence="5 7" id="KW-0687">Ribonucleoprotein</keyword>
<dbReference type="GO" id="GO:0008097">
    <property type="term" value="F:5S rRNA binding"/>
    <property type="evidence" value="ECO:0007669"/>
    <property type="project" value="TreeGrafter"/>
</dbReference>
<evidence type="ECO:0000256" key="5">
    <source>
        <dbReference type="ARBA" id="ARBA00023274"/>
    </source>
</evidence>
<dbReference type="Pfam" id="PF00861">
    <property type="entry name" value="Ribosomal_L18p"/>
    <property type="match status" value="1"/>
</dbReference>